<evidence type="ECO:0000313" key="1">
    <source>
        <dbReference type="EMBL" id="KKN03956.1"/>
    </source>
</evidence>
<proteinExistence type="predicted"/>
<name>A0A0F9PSC6_9ZZZZ</name>
<organism evidence="1">
    <name type="scientific">marine sediment metagenome</name>
    <dbReference type="NCBI Taxonomy" id="412755"/>
    <lineage>
        <taxon>unclassified sequences</taxon>
        <taxon>metagenomes</taxon>
        <taxon>ecological metagenomes</taxon>
    </lineage>
</organism>
<accession>A0A0F9PSC6</accession>
<protein>
    <submittedName>
        <fullName evidence="1">Uncharacterized protein</fullName>
    </submittedName>
</protein>
<comment type="caution">
    <text evidence="1">The sequence shown here is derived from an EMBL/GenBank/DDBJ whole genome shotgun (WGS) entry which is preliminary data.</text>
</comment>
<sequence length="115" mass="12283">MLNEQMGLPWRVKTEQKCAHGHHIHIGPEGGTTVADVHELGGTGLDVAAFIVGACNTHSLTEHINCALASFNPKQIEVEAKIATERGFRSLGSLLLVTAAAKREKDAEAEAQRSS</sequence>
<dbReference type="AlphaFoldDB" id="A0A0F9PSC6"/>
<reference evidence="1" key="1">
    <citation type="journal article" date="2015" name="Nature">
        <title>Complex archaea that bridge the gap between prokaryotes and eukaryotes.</title>
        <authorList>
            <person name="Spang A."/>
            <person name="Saw J.H."/>
            <person name="Jorgensen S.L."/>
            <person name="Zaremba-Niedzwiedzka K."/>
            <person name="Martijn J."/>
            <person name="Lind A.E."/>
            <person name="van Eijk R."/>
            <person name="Schleper C."/>
            <person name="Guy L."/>
            <person name="Ettema T.J."/>
        </authorList>
    </citation>
    <scope>NUCLEOTIDE SEQUENCE</scope>
</reference>
<dbReference type="EMBL" id="LAZR01004977">
    <property type="protein sequence ID" value="KKN03956.1"/>
    <property type="molecule type" value="Genomic_DNA"/>
</dbReference>
<gene>
    <name evidence="1" type="ORF">LCGC14_1102520</name>
</gene>